<dbReference type="InterPro" id="IPR025751">
    <property type="entry name" value="RsbRD_N_dom"/>
</dbReference>
<dbReference type="PANTHER" id="PTHR33744:SF1">
    <property type="entry name" value="DNA-BINDING TRANSCRIPTIONAL ACTIVATOR ADER"/>
    <property type="match status" value="1"/>
</dbReference>
<protein>
    <recommendedName>
        <fullName evidence="7">PucR family transcriptional regulator</fullName>
    </recommendedName>
</protein>
<dbReference type="InterPro" id="IPR042070">
    <property type="entry name" value="PucR_C-HTH_sf"/>
</dbReference>
<dbReference type="InterPro" id="IPR051448">
    <property type="entry name" value="CdaR-like_regulators"/>
</dbReference>
<dbReference type="InterPro" id="IPR041522">
    <property type="entry name" value="CdaR_GGDEF"/>
</dbReference>
<evidence type="ECO:0000313" key="5">
    <source>
        <dbReference type="EMBL" id="MBL3680572.1"/>
    </source>
</evidence>
<organism evidence="5 6">
    <name type="scientific">Leucobacter chromiireducens subsp. solipictus</name>
    <dbReference type="NCBI Taxonomy" id="398235"/>
    <lineage>
        <taxon>Bacteria</taxon>
        <taxon>Bacillati</taxon>
        <taxon>Actinomycetota</taxon>
        <taxon>Actinomycetes</taxon>
        <taxon>Micrococcales</taxon>
        <taxon>Microbacteriaceae</taxon>
        <taxon>Leucobacter</taxon>
    </lineage>
</organism>
<dbReference type="Proteomes" id="UP001645859">
    <property type="component" value="Unassembled WGS sequence"/>
</dbReference>
<dbReference type="PANTHER" id="PTHR33744">
    <property type="entry name" value="CARBOHYDRATE DIACID REGULATOR"/>
    <property type="match status" value="1"/>
</dbReference>
<dbReference type="Gene3D" id="1.10.10.2840">
    <property type="entry name" value="PucR C-terminal helix-turn-helix domain"/>
    <property type="match status" value="1"/>
</dbReference>
<feature type="domain" description="RsbT co-antagonist protein RsbRD N-terminal" evidence="3">
    <location>
        <begin position="34"/>
        <end position="173"/>
    </location>
</feature>
<proteinExistence type="inferred from homology"/>
<dbReference type="Pfam" id="PF13556">
    <property type="entry name" value="HTH_30"/>
    <property type="match status" value="1"/>
</dbReference>
<dbReference type="Pfam" id="PF17853">
    <property type="entry name" value="GGDEF_2"/>
    <property type="match status" value="1"/>
</dbReference>
<dbReference type="InterPro" id="IPR025736">
    <property type="entry name" value="PucR_C-HTH_dom"/>
</dbReference>
<sequence>MAPQDIDEGSAPDTHLPDVHGDAVLRRVEDRIEELGTQLVARYRAELVEYRGLGQNTVENDMLPLAIRNIRNLLESCRTGVPFGPEEIANFRASAARRSYQFVSMESVLHAYRIWGQTVWGAIQDEARAGSAAERTAALGIAQRVMEHVDRVSVIVAQAFLEEASGVRRDHDVLRGDYLDALLLGKAATEPAGRFLTGMEVELQGAYVVVLFHRVPGADETRLREALATATYHLRDSGAGQLSGVRDDELIVICPVENPAEYEALKARARVVAGQLGVFVGGLGRSYSGVAGISRSYREAHEAAVAGLSSGLAGHCLAYSDVLLDNLVRESRHAEELLQEIVIPLRNYDAKRGTDLVKTLESYYDHRFNLSKAAADLSVSPNTVTYRLERIRDVTGHDPSYPDGLLLLSLALKRHRIRRIQ</sequence>
<dbReference type="Pfam" id="PF14361">
    <property type="entry name" value="RsbRD_N"/>
    <property type="match status" value="1"/>
</dbReference>
<feature type="domain" description="PucR C-terminal helix-turn-helix" evidence="2">
    <location>
        <begin position="356"/>
        <end position="413"/>
    </location>
</feature>
<dbReference type="EMBL" id="QYAC01000008">
    <property type="protein sequence ID" value="MBL3680572.1"/>
    <property type="molecule type" value="Genomic_DNA"/>
</dbReference>
<evidence type="ECO:0000259" key="4">
    <source>
        <dbReference type="Pfam" id="PF17853"/>
    </source>
</evidence>
<evidence type="ECO:0000259" key="2">
    <source>
        <dbReference type="Pfam" id="PF13556"/>
    </source>
</evidence>
<name>A0ABS1SJR6_9MICO</name>
<keyword evidence="6" id="KW-1185">Reference proteome</keyword>
<reference evidence="5 6" key="1">
    <citation type="submission" date="2018-09" db="EMBL/GenBank/DDBJ databases">
        <title>Comparative genomics of Leucobacter spp.</title>
        <authorList>
            <person name="Reis A.C."/>
            <person name="Kolvenbach B.A."/>
            <person name="Corvini P.F.X."/>
            <person name="Nunes O.C."/>
        </authorList>
    </citation>
    <scope>NUCLEOTIDE SEQUENCE [LARGE SCALE GENOMIC DNA]</scope>
    <source>
        <strain evidence="5 6">TAN 31504</strain>
    </source>
</reference>
<evidence type="ECO:0000256" key="1">
    <source>
        <dbReference type="ARBA" id="ARBA00006754"/>
    </source>
</evidence>
<gene>
    <name evidence="5" type="ORF">D3230_14920</name>
</gene>
<evidence type="ECO:0000313" key="6">
    <source>
        <dbReference type="Proteomes" id="UP001645859"/>
    </source>
</evidence>
<feature type="domain" description="CdaR GGDEF-like" evidence="4">
    <location>
        <begin position="201"/>
        <end position="304"/>
    </location>
</feature>
<comment type="caution">
    <text evidence="5">The sequence shown here is derived from an EMBL/GenBank/DDBJ whole genome shotgun (WGS) entry which is preliminary data.</text>
</comment>
<evidence type="ECO:0008006" key="7">
    <source>
        <dbReference type="Google" id="ProtNLM"/>
    </source>
</evidence>
<accession>A0ABS1SJR6</accession>
<comment type="similarity">
    <text evidence="1">Belongs to the CdaR family.</text>
</comment>
<evidence type="ECO:0000259" key="3">
    <source>
        <dbReference type="Pfam" id="PF14361"/>
    </source>
</evidence>
<dbReference type="RefSeq" id="WP_202345842.1">
    <property type="nucleotide sequence ID" value="NZ_BAAAPI010000005.1"/>
</dbReference>